<proteinExistence type="inferred from homology"/>
<dbReference type="PRINTS" id="PR00368">
    <property type="entry name" value="FADPNR"/>
</dbReference>
<dbReference type="GO" id="GO:0016491">
    <property type="term" value="F:oxidoreductase activity"/>
    <property type="evidence" value="ECO:0007669"/>
    <property type="project" value="UniProtKB-KW"/>
</dbReference>
<reference evidence="6" key="2">
    <citation type="journal article" date="2013" name="PLoS Genet.">
        <title>Comparative genome structure, secondary metabolite, and effector coding capacity across Cochliobolus pathogens.</title>
        <authorList>
            <person name="Condon B.J."/>
            <person name="Leng Y."/>
            <person name="Wu D."/>
            <person name="Bushley K.E."/>
            <person name="Ohm R.A."/>
            <person name="Otillar R."/>
            <person name="Martin J."/>
            <person name="Schackwitz W."/>
            <person name="Grimwood J."/>
            <person name="MohdZainudin N."/>
            <person name="Xue C."/>
            <person name="Wang R."/>
            <person name="Manning V.A."/>
            <person name="Dhillon B."/>
            <person name="Tu Z.J."/>
            <person name="Steffenson B.J."/>
            <person name="Salamov A."/>
            <person name="Sun H."/>
            <person name="Lowry S."/>
            <person name="LaButti K."/>
            <person name="Han J."/>
            <person name="Copeland A."/>
            <person name="Lindquist E."/>
            <person name="Barry K."/>
            <person name="Schmutz J."/>
            <person name="Baker S.E."/>
            <person name="Ciuffetti L.M."/>
            <person name="Grigoriev I.V."/>
            <person name="Zhong S."/>
            <person name="Turgeon B.G."/>
        </authorList>
    </citation>
    <scope>NUCLEOTIDE SEQUENCE [LARGE SCALE GENOMIC DNA]</scope>
    <source>
        <strain evidence="6">ND90Pr / ATCC 201652</strain>
    </source>
</reference>
<keyword evidence="6" id="KW-1185">Reference proteome</keyword>
<dbReference type="RefSeq" id="XP_007705869.1">
    <property type="nucleotide sequence ID" value="XM_007707679.1"/>
</dbReference>
<dbReference type="Proteomes" id="UP000016934">
    <property type="component" value="Unassembled WGS sequence"/>
</dbReference>
<evidence type="ECO:0000313" key="5">
    <source>
        <dbReference type="EMBL" id="EMD58411.1"/>
    </source>
</evidence>
<feature type="domain" description="FAD/NAD(P)-binding" evidence="4">
    <location>
        <begin position="6"/>
        <end position="289"/>
    </location>
</feature>
<organism evidence="5 6">
    <name type="scientific">Cochliobolus sativus (strain ND90Pr / ATCC 201652)</name>
    <name type="common">Common root rot and spot blotch fungus</name>
    <name type="synonym">Bipolaris sorokiniana</name>
    <dbReference type="NCBI Taxonomy" id="665912"/>
    <lineage>
        <taxon>Eukaryota</taxon>
        <taxon>Fungi</taxon>
        <taxon>Dikarya</taxon>
        <taxon>Ascomycota</taxon>
        <taxon>Pezizomycotina</taxon>
        <taxon>Dothideomycetes</taxon>
        <taxon>Pleosporomycetidae</taxon>
        <taxon>Pleosporales</taxon>
        <taxon>Pleosporineae</taxon>
        <taxon>Pleosporaceae</taxon>
        <taxon>Bipolaris</taxon>
    </lineage>
</organism>
<dbReference type="SUPFAM" id="SSF51905">
    <property type="entry name" value="FAD/NAD(P)-binding domain"/>
    <property type="match status" value="1"/>
</dbReference>
<dbReference type="InterPro" id="IPR036188">
    <property type="entry name" value="FAD/NAD-bd_sf"/>
</dbReference>
<dbReference type="OMA" id="GFDECWT"/>
<evidence type="ECO:0000259" key="4">
    <source>
        <dbReference type="Pfam" id="PF07992"/>
    </source>
</evidence>
<sequence>MTDSLDVLIIGGGLAGLSTALSLVRSLHTAVVFDSRSYRNHHVNWLHTLPGWDGRDPEEYRAAARQNILSKYNTVQFATGVVIENVVRDPEAEFSFIATDSKGRTWRGRKLVLAAGIEDVPLDIPGYNACWSRGIFHCLVHRGYEERGCASAGVLAAGGDDNLKAARHLALQCRRYTSGPVTVYTHGNEALAAECREALEPLGFIIDARRITRFVKEPVQAQLTAVFEDGSNKTEGFMIHRPLPRNNGTFAKDLGVETNDSGFYKTNPPFFETNTPGVFAAGDCGDPFKIGTFAVAMGAFVAGGLQMQLDAGAGQSAGPAYQIVK</sequence>
<dbReference type="EMBL" id="KB445656">
    <property type="protein sequence ID" value="EMD58411.1"/>
    <property type="molecule type" value="Genomic_DNA"/>
</dbReference>
<evidence type="ECO:0000313" key="6">
    <source>
        <dbReference type="Proteomes" id="UP000016934"/>
    </source>
</evidence>
<dbReference type="OrthoDB" id="10260355at2759"/>
<dbReference type="InterPro" id="IPR023753">
    <property type="entry name" value="FAD/NAD-binding_dom"/>
</dbReference>
<dbReference type="GO" id="GO:0097237">
    <property type="term" value="P:cellular response to toxic substance"/>
    <property type="evidence" value="ECO:0007669"/>
    <property type="project" value="UniProtKB-ARBA"/>
</dbReference>
<keyword evidence="3" id="KW-0560">Oxidoreductase</keyword>
<reference evidence="5 6" key="1">
    <citation type="journal article" date="2012" name="PLoS Pathog.">
        <title>Diverse lifestyles and strategies of plant pathogenesis encoded in the genomes of eighteen Dothideomycetes fungi.</title>
        <authorList>
            <person name="Ohm R.A."/>
            <person name="Feau N."/>
            <person name="Henrissat B."/>
            <person name="Schoch C.L."/>
            <person name="Horwitz B.A."/>
            <person name="Barry K.W."/>
            <person name="Condon B.J."/>
            <person name="Copeland A.C."/>
            <person name="Dhillon B."/>
            <person name="Glaser F."/>
            <person name="Hesse C.N."/>
            <person name="Kosti I."/>
            <person name="LaButti K."/>
            <person name="Lindquist E.A."/>
            <person name="Lucas S."/>
            <person name="Salamov A.A."/>
            <person name="Bradshaw R.E."/>
            <person name="Ciuffetti L."/>
            <person name="Hamelin R.C."/>
            <person name="Kema G.H.J."/>
            <person name="Lawrence C."/>
            <person name="Scott J.A."/>
            <person name="Spatafora J.W."/>
            <person name="Turgeon B.G."/>
            <person name="de Wit P.J.G.M."/>
            <person name="Zhong S."/>
            <person name="Goodwin S.B."/>
            <person name="Grigoriev I.V."/>
        </authorList>
    </citation>
    <scope>NUCLEOTIDE SEQUENCE [LARGE SCALE GENOMIC DNA]</scope>
    <source>
        <strain evidence="6">ND90Pr / ATCC 201652</strain>
    </source>
</reference>
<evidence type="ECO:0000256" key="2">
    <source>
        <dbReference type="ARBA" id="ARBA00022630"/>
    </source>
</evidence>
<name>M2SMP1_COCSN</name>
<dbReference type="HOGENOM" id="CLU_031864_5_0_1"/>
<comment type="similarity">
    <text evidence="1">Belongs to the class-II pyridine nucleotide-disulfide oxidoreductase family.</text>
</comment>
<keyword evidence="2" id="KW-0285">Flavoprotein</keyword>
<dbReference type="PANTHER" id="PTHR48105">
    <property type="entry name" value="THIOREDOXIN REDUCTASE 1-RELATED-RELATED"/>
    <property type="match status" value="1"/>
</dbReference>
<gene>
    <name evidence="5" type="ORF">COCSADRAFT_350796</name>
</gene>
<protein>
    <recommendedName>
        <fullName evidence="4">FAD/NAD(P)-binding domain-containing protein</fullName>
    </recommendedName>
</protein>
<dbReference type="Pfam" id="PF07992">
    <property type="entry name" value="Pyr_redox_2"/>
    <property type="match status" value="1"/>
</dbReference>
<dbReference type="PRINTS" id="PR00469">
    <property type="entry name" value="PNDRDTASEII"/>
</dbReference>
<dbReference type="eggNOG" id="ENOG502QQDE">
    <property type="taxonomic scope" value="Eukaryota"/>
</dbReference>
<dbReference type="KEGG" id="bsc:COCSADRAFT_350796"/>
<dbReference type="Gene3D" id="3.50.50.60">
    <property type="entry name" value="FAD/NAD(P)-binding domain"/>
    <property type="match status" value="3"/>
</dbReference>
<evidence type="ECO:0000256" key="3">
    <source>
        <dbReference type="ARBA" id="ARBA00023002"/>
    </source>
</evidence>
<dbReference type="InterPro" id="IPR050097">
    <property type="entry name" value="Ferredoxin-NADP_redctase_2"/>
</dbReference>
<evidence type="ECO:0000256" key="1">
    <source>
        <dbReference type="ARBA" id="ARBA00009333"/>
    </source>
</evidence>
<dbReference type="GeneID" id="19138046"/>
<accession>M2SMP1</accession>
<dbReference type="AlphaFoldDB" id="M2SMP1"/>